<gene>
    <name evidence="3" type="ORF">GRX03_07325</name>
</gene>
<dbReference type="Proteomes" id="UP000466535">
    <property type="component" value="Unassembled WGS sequence"/>
</dbReference>
<dbReference type="Pfam" id="PF01336">
    <property type="entry name" value="tRNA_anti-codon"/>
    <property type="match status" value="1"/>
</dbReference>
<dbReference type="InterPro" id="IPR004365">
    <property type="entry name" value="NA-bd_OB_tRNA"/>
</dbReference>
<organism evidence="3 4">
    <name type="scientific">Halovenus carboxidivorans</name>
    <dbReference type="NCBI Taxonomy" id="2692199"/>
    <lineage>
        <taxon>Archaea</taxon>
        <taxon>Methanobacteriati</taxon>
        <taxon>Methanobacteriota</taxon>
        <taxon>Stenosarchaea group</taxon>
        <taxon>Halobacteria</taxon>
        <taxon>Halobacteriales</taxon>
        <taxon>Haloarculaceae</taxon>
        <taxon>Halovenus</taxon>
    </lineage>
</organism>
<evidence type="ECO:0000313" key="4">
    <source>
        <dbReference type="Proteomes" id="UP000466535"/>
    </source>
</evidence>
<dbReference type="SUPFAM" id="SSF50249">
    <property type="entry name" value="Nucleic acid-binding proteins"/>
    <property type="match status" value="2"/>
</dbReference>
<feature type="compositionally biased region" description="Acidic residues" evidence="1">
    <location>
        <begin position="126"/>
        <end position="149"/>
    </location>
</feature>
<evidence type="ECO:0000259" key="2">
    <source>
        <dbReference type="PROSITE" id="PS50126"/>
    </source>
</evidence>
<dbReference type="Pfam" id="PF00575">
    <property type="entry name" value="S1"/>
    <property type="match status" value="1"/>
</dbReference>
<dbReference type="InterPro" id="IPR038763">
    <property type="entry name" value="DHH_sf"/>
</dbReference>
<dbReference type="OrthoDB" id="60224at2157"/>
<dbReference type="InterPro" id="IPR003029">
    <property type="entry name" value="S1_domain"/>
</dbReference>
<dbReference type="CDD" id="cd04487">
    <property type="entry name" value="RecJ_OBF2_like"/>
    <property type="match status" value="1"/>
</dbReference>
<accession>A0A6B0T757</accession>
<feature type="domain" description="S1 motif" evidence="2">
    <location>
        <begin position="38"/>
        <end position="105"/>
    </location>
</feature>
<name>A0A6B0T757_9EURY</name>
<dbReference type="EMBL" id="WUUT01000002">
    <property type="protein sequence ID" value="MXR51413.1"/>
    <property type="molecule type" value="Genomic_DNA"/>
</dbReference>
<dbReference type="Gene3D" id="2.40.50.140">
    <property type="entry name" value="Nucleic acid-binding proteins"/>
    <property type="match status" value="2"/>
</dbReference>
<dbReference type="RefSeq" id="WP_159763543.1">
    <property type="nucleotide sequence ID" value="NZ_WUUT01000002.1"/>
</dbReference>
<keyword evidence="4" id="KW-1185">Reference proteome</keyword>
<reference evidence="3 4" key="1">
    <citation type="submission" date="2019-12" db="EMBL/GenBank/DDBJ databases">
        <title>Isolation and characterization of three novel carbon monoxide-oxidizing members of Halobacteria from salione crusts and soils.</title>
        <authorList>
            <person name="Myers M.R."/>
            <person name="King G.M."/>
        </authorList>
    </citation>
    <scope>NUCLEOTIDE SEQUENCE [LARGE SCALE GENOMIC DNA]</scope>
    <source>
        <strain evidence="3 4">WSH3</strain>
    </source>
</reference>
<dbReference type="SUPFAM" id="SSF64182">
    <property type="entry name" value="DHH phosphoesterases"/>
    <property type="match status" value="1"/>
</dbReference>
<evidence type="ECO:0000256" key="1">
    <source>
        <dbReference type="SAM" id="MobiDB-lite"/>
    </source>
</evidence>
<sequence length="692" mass="76143">MGSCIICGSSVDGRVCELHEEDVVFEFRGTEPDELTPNRYYRGTVDGYAEFGIFVDIGDSVTGLLHKSELDQRLDSMDFDPGDTIFVQVQNVRDNGNVDLGWSIRQEKSRFRGALVDDPDAGQELLDEEESADEQEQETGSDSEPDIGEPEPVSQSQEGSEPETEAKAEDDSEPEAEEDSEEPTAEFEQATVDHLDELVGERVRLEGEIETARQTSGPTVFELRDETGTVECAAFEEAGVRAYPEVDEGDIVRIEGEVERRRGDIQVETEALVILTDEERDAVTERMEEAVVQRARPAEFEPLTDDPAVEAVAEPIRDAATAIRRAVIEGRPIVVRHAGTADGYAASSAIERATLPLIREEHGAGEAEYHYFDRRPLEGSVYDMNDATKDITTMLQNRDRHGETLPLFVFVGAGGSAESIDGFDLLDTYDARRVVVDERTIEEGVAEAVDILVSPTLEGDYETTATVLGATVGAHVNPDVRTELGHLPAVSFWEDAPDQYTALAAETGYSADDTRKLREAVALEAFYQSYEDKRELISDLLFADEAEDPVGLAEHISEQFRTRLESEIETAEANLEERTVDGETILVLDTDSYTHQYEFPPEPLLLDELFRRHRDDAGALIGVATDEAYIRSQSGVDIRGVAERAGENAPGAALDVRGARDGRIEFLSGKRDAAREALIEALAEELSALQAA</sequence>
<proteinExistence type="predicted"/>
<protein>
    <submittedName>
        <fullName evidence="3">S1 RNA-binding domain-containing protein</fullName>
    </submittedName>
</protein>
<dbReference type="GO" id="GO:0003676">
    <property type="term" value="F:nucleic acid binding"/>
    <property type="evidence" value="ECO:0007669"/>
    <property type="project" value="InterPro"/>
</dbReference>
<dbReference type="AlphaFoldDB" id="A0A6B0T757"/>
<evidence type="ECO:0000313" key="3">
    <source>
        <dbReference type="EMBL" id="MXR51413.1"/>
    </source>
</evidence>
<dbReference type="InterPro" id="IPR012340">
    <property type="entry name" value="NA-bd_OB-fold"/>
</dbReference>
<feature type="compositionally biased region" description="Acidic residues" evidence="1">
    <location>
        <begin position="170"/>
        <end position="185"/>
    </location>
</feature>
<comment type="caution">
    <text evidence="3">The sequence shown here is derived from an EMBL/GenBank/DDBJ whole genome shotgun (WGS) entry which is preliminary data.</text>
</comment>
<dbReference type="PROSITE" id="PS50126">
    <property type="entry name" value="S1"/>
    <property type="match status" value="1"/>
</dbReference>
<feature type="region of interest" description="Disordered" evidence="1">
    <location>
        <begin position="126"/>
        <end position="189"/>
    </location>
</feature>
<dbReference type="SMART" id="SM00316">
    <property type="entry name" value="S1"/>
    <property type="match status" value="1"/>
</dbReference>